<keyword evidence="3" id="KW-0460">Magnesium</keyword>
<keyword evidence="2" id="KW-0479">Metal-binding</keyword>
<evidence type="ECO:0000256" key="3">
    <source>
        <dbReference type="ARBA" id="ARBA00022842"/>
    </source>
</evidence>
<evidence type="ECO:0000256" key="4">
    <source>
        <dbReference type="RuleBase" id="RU004466"/>
    </source>
</evidence>
<dbReference type="PANTHER" id="PTHR12001">
    <property type="entry name" value="GERANYLGERANYL PYROPHOSPHATE SYNTHASE"/>
    <property type="match status" value="1"/>
</dbReference>
<dbReference type="GO" id="GO:0043386">
    <property type="term" value="P:mycotoxin biosynthetic process"/>
    <property type="evidence" value="ECO:0007669"/>
    <property type="project" value="UniProtKB-ARBA"/>
</dbReference>
<name>A0AAV9W7I2_9PEZI</name>
<sequence length="434" mass="49149">MLKTMISEMETKLLQECQSSLKKCRDSEKALFRTYLSSVQYNVVGLAMLSTHCERYRTDPKGQFSPKPEYKADDFRSLAQMENLNQEKSEPVLGENPLKHNDHGLKNNGQNSIGLNGNIDIRADTNTPPWLTIFPKRSEEVVMEPFNYISNIAATGNKIRKHVVECLNIWYKVPEDRLKTIIAVSDLLRNSLVMMDDIQDGTPVRKGVPATHMVFGIAQAINTENMLLVKSCMELQQLSPEGIKLYLEELCDLYTGQGHDLHAIFKAECPTVSELLRTIDGKAGRILTTISVLMRTEATINRDLEVEELLIFAGRYVQVWDGYLDVLSNDCASDLDEGSFSLPIIYAMDRPGSESAQLRSLFKIRAQQGAFSKQQKELIMKILKESKSDEFALRILEDLEEHIEKLLQAIEAKAPKEGKNWMFRAIIAGMKARL</sequence>
<dbReference type="GO" id="GO:0004659">
    <property type="term" value="F:prenyltransferase activity"/>
    <property type="evidence" value="ECO:0007669"/>
    <property type="project" value="InterPro"/>
</dbReference>
<gene>
    <name evidence="6" type="ORF">TWF481_008567</name>
</gene>
<reference evidence="6 7" key="1">
    <citation type="submission" date="2023-08" db="EMBL/GenBank/DDBJ databases">
        <authorList>
            <person name="Palmer J.M."/>
        </authorList>
    </citation>
    <scope>NUCLEOTIDE SEQUENCE [LARGE SCALE GENOMIC DNA]</scope>
    <source>
        <strain evidence="6 7">TWF481</strain>
    </source>
</reference>
<organism evidence="6 7">
    <name type="scientific">Arthrobotrys musiformis</name>
    <dbReference type="NCBI Taxonomy" id="47236"/>
    <lineage>
        <taxon>Eukaryota</taxon>
        <taxon>Fungi</taxon>
        <taxon>Dikarya</taxon>
        <taxon>Ascomycota</taxon>
        <taxon>Pezizomycotina</taxon>
        <taxon>Orbiliomycetes</taxon>
        <taxon>Orbiliales</taxon>
        <taxon>Orbiliaceae</taxon>
        <taxon>Arthrobotrys</taxon>
    </lineage>
</organism>
<dbReference type="InterPro" id="IPR008949">
    <property type="entry name" value="Isoprenoid_synthase_dom_sf"/>
</dbReference>
<proteinExistence type="inferred from homology"/>
<keyword evidence="1 4" id="KW-0808">Transferase</keyword>
<evidence type="ECO:0000313" key="7">
    <source>
        <dbReference type="Proteomes" id="UP001370758"/>
    </source>
</evidence>
<dbReference type="SUPFAM" id="SSF48576">
    <property type="entry name" value="Terpenoid synthases"/>
    <property type="match status" value="1"/>
</dbReference>
<dbReference type="GO" id="GO:0046872">
    <property type="term" value="F:metal ion binding"/>
    <property type="evidence" value="ECO:0007669"/>
    <property type="project" value="UniProtKB-KW"/>
</dbReference>
<keyword evidence="7" id="KW-1185">Reference proteome</keyword>
<evidence type="ECO:0000256" key="2">
    <source>
        <dbReference type="ARBA" id="ARBA00022723"/>
    </source>
</evidence>
<accession>A0AAV9W7I2</accession>
<evidence type="ECO:0000256" key="1">
    <source>
        <dbReference type="ARBA" id="ARBA00022679"/>
    </source>
</evidence>
<evidence type="ECO:0000256" key="5">
    <source>
        <dbReference type="SAM" id="MobiDB-lite"/>
    </source>
</evidence>
<feature type="region of interest" description="Disordered" evidence="5">
    <location>
        <begin position="86"/>
        <end position="111"/>
    </location>
</feature>
<dbReference type="AlphaFoldDB" id="A0AAV9W7I2"/>
<dbReference type="InterPro" id="IPR000092">
    <property type="entry name" value="Polyprenyl_synt"/>
</dbReference>
<protein>
    <submittedName>
        <fullName evidence="6">Uncharacterized protein</fullName>
    </submittedName>
</protein>
<dbReference type="Gene3D" id="1.10.600.10">
    <property type="entry name" value="Farnesyl Diphosphate Synthase"/>
    <property type="match status" value="1"/>
</dbReference>
<dbReference type="PANTHER" id="PTHR12001:SF72">
    <property type="entry name" value="THIJ_PFPI FAMILY PROTEIN (AFU_ORTHOLOGUE AFUA_3G01210)-RELATED"/>
    <property type="match status" value="1"/>
</dbReference>
<dbReference type="EMBL" id="JAVHJL010000005">
    <property type="protein sequence ID" value="KAK6503553.1"/>
    <property type="molecule type" value="Genomic_DNA"/>
</dbReference>
<comment type="similarity">
    <text evidence="4">Belongs to the FPP/GGPP synthase family.</text>
</comment>
<dbReference type="GO" id="GO:0008299">
    <property type="term" value="P:isoprenoid biosynthetic process"/>
    <property type="evidence" value="ECO:0007669"/>
    <property type="project" value="InterPro"/>
</dbReference>
<evidence type="ECO:0000313" key="6">
    <source>
        <dbReference type="EMBL" id="KAK6503553.1"/>
    </source>
</evidence>
<dbReference type="Pfam" id="PF00348">
    <property type="entry name" value="polyprenyl_synt"/>
    <property type="match status" value="1"/>
</dbReference>
<dbReference type="Proteomes" id="UP001370758">
    <property type="component" value="Unassembled WGS sequence"/>
</dbReference>
<comment type="caution">
    <text evidence="6">The sequence shown here is derived from an EMBL/GenBank/DDBJ whole genome shotgun (WGS) entry which is preliminary data.</text>
</comment>
<dbReference type="GO" id="GO:0046165">
    <property type="term" value="P:alcohol biosynthetic process"/>
    <property type="evidence" value="ECO:0007669"/>
    <property type="project" value="UniProtKB-ARBA"/>
</dbReference>